<proteinExistence type="predicted"/>
<dbReference type="Pfam" id="PF09802">
    <property type="entry name" value="Sec66"/>
    <property type="match status" value="1"/>
</dbReference>
<feature type="transmembrane region" description="Helical" evidence="2">
    <location>
        <begin position="12"/>
        <end position="32"/>
    </location>
</feature>
<comment type="caution">
    <text evidence="3">The sequence shown here is derived from an EMBL/GenBank/DDBJ whole genome shotgun (WGS) entry which is preliminary data.</text>
</comment>
<keyword evidence="4" id="KW-1185">Reference proteome</keyword>
<sequence>MFPIQVDWMGLALPFAYLIVLSGSLMTFSSIYRKRKATQAANLEPWFGPHLQRDIYLSLLHMEPENGDEKAPKVPDSVLKAALLRRAVEDINRLVQVRTAKQAIASLLQKGSVGDDLWQRFQRAEKEMENELRDVVMEANGLAPNWGQFIFQSANEIAVNTQFRTKLGDIQGKVVSEREWWEKRRAAIESDLVKEVDEDAAETASTGKSASEDDAVLVEAGTPAAAAPSAPATPAATPSKAPAPETPSADSPGTPSKKKKAKK</sequence>
<dbReference type="EMBL" id="ONZQ02000004">
    <property type="protein sequence ID" value="SPO00851.1"/>
    <property type="molecule type" value="Genomic_DNA"/>
</dbReference>
<evidence type="ECO:0000313" key="4">
    <source>
        <dbReference type="Proteomes" id="UP001187682"/>
    </source>
</evidence>
<reference evidence="3" key="1">
    <citation type="submission" date="2018-03" db="EMBL/GenBank/DDBJ databases">
        <authorList>
            <person name="Guldener U."/>
        </authorList>
    </citation>
    <scope>NUCLEOTIDE SEQUENCE</scope>
</reference>
<feature type="compositionally biased region" description="Low complexity" evidence="1">
    <location>
        <begin position="220"/>
        <end position="249"/>
    </location>
</feature>
<name>A0AAE8STR3_9PEZI</name>
<dbReference type="AlphaFoldDB" id="A0AAE8STR3"/>
<organism evidence="3 4">
    <name type="scientific">Cephalotrichum gorgonifer</name>
    <dbReference type="NCBI Taxonomy" id="2041049"/>
    <lineage>
        <taxon>Eukaryota</taxon>
        <taxon>Fungi</taxon>
        <taxon>Dikarya</taxon>
        <taxon>Ascomycota</taxon>
        <taxon>Pezizomycotina</taxon>
        <taxon>Sordariomycetes</taxon>
        <taxon>Hypocreomycetidae</taxon>
        <taxon>Microascales</taxon>
        <taxon>Microascaceae</taxon>
        <taxon>Cephalotrichum</taxon>
    </lineage>
</organism>
<dbReference type="GO" id="GO:0031204">
    <property type="term" value="P:post-translational protein targeting to membrane, translocation"/>
    <property type="evidence" value="ECO:0007669"/>
    <property type="project" value="InterPro"/>
</dbReference>
<keyword evidence="2" id="KW-0812">Transmembrane</keyword>
<feature type="region of interest" description="Disordered" evidence="1">
    <location>
        <begin position="196"/>
        <end position="263"/>
    </location>
</feature>
<dbReference type="PANTHER" id="PTHR28229:SF1">
    <property type="entry name" value="TRANSLOCATION PROTEIN SEC66"/>
    <property type="match status" value="1"/>
</dbReference>
<dbReference type="Proteomes" id="UP001187682">
    <property type="component" value="Unassembled WGS sequence"/>
</dbReference>
<evidence type="ECO:0000313" key="3">
    <source>
        <dbReference type="EMBL" id="SPO00851.1"/>
    </source>
</evidence>
<dbReference type="InterPro" id="IPR018624">
    <property type="entry name" value="Sec66"/>
</dbReference>
<protein>
    <submittedName>
        <fullName evidence="3">Related to endoplasmic reticulum translocation complex chain SEC66</fullName>
    </submittedName>
</protein>
<keyword evidence="2" id="KW-1133">Transmembrane helix</keyword>
<evidence type="ECO:0000256" key="1">
    <source>
        <dbReference type="SAM" id="MobiDB-lite"/>
    </source>
</evidence>
<gene>
    <name evidence="3" type="ORF">DNG_03599</name>
</gene>
<accession>A0AAE8STR3</accession>
<evidence type="ECO:0000256" key="2">
    <source>
        <dbReference type="SAM" id="Phobius"/>
    </source>
</evidence>
<keyword evidence="2" id="KW-0472">Membrane</keyword>
<dbReference type="PANTHER" id="PTHR28229">
    <property type="entry name" value="TRANSLOCATION PROTEIN SEC66"/>
    <property type="match status" value="1"/>
</dbReference>
<dbReference type="GO" id="GO:0031207">
    <property type="term" value="C:Sec62/Sec63 complex"/>
    <property type="evidence" value="ECO:0007669"/>
    <property type="project" value="InterPro"/>
</dbReference>